<evidence type="ECO:0000256" key="4">
    <source>
        <dbReference type="ARBA" id="ARBA00022857"/>
    </source>
</evidence>
<feature type="non-terminal residue" evidence="11">
    <location>
        <position position="1"/>
    </location>
</feature>
<keyword evidence="4" id="KW-0521">NADP</keyword>
<keyword evidence="3" id="KW-0067">ATP-binding</keyword>
<protein>
    <recommendedName>
        <fullName evidence="1">ATP-dependent NAD(P)H-hydrate dehydratase</fullName>
        <ecNumber evidence="1">4.2.1.93</ecNumber>
    </recommendedName>
    <alternativeName>
        <fullName evidence="7">NAD(P)HX dehydratase</fullName>
    </alternativeName>
</protein>
<evidence type="ECO:0000256" key="9">
    <source>
        <dbReference type="ARBA" id="ARBA00048847"/>
    </source>
</evidence>
<accession>A0A1A6GUF2</accession>
<name>A0A1A6GUF2_NEOLE</name>
<sequence>EAAPVIKSYSPEVIVHPVLDNSNAVEEVEKWLPRLHALVVGPGLGRDNLLLNNVRGIWEATKARDIPVVHADGLWLIVQQPAFIHGYQKAILTPNRVEFSKLWEAVLRSPVDTKTHSGSLLKLSQALGNITVVQKGEHDLISDGQQVLVCSQEGSDRRCGGQGDLLSGSLGVLVHWALLAGPEKTNGSSPLL</sequence>
<keyword evidence="12" id="KW-1185">Reference proteome</keyword>
<evidence type="ECO:0000256" key="2">
    <source>
        <dbReference type="ARBA" id="ARBA00022741"/>
    </source>
</evidence>
<feature type="domain" description="YjeF C-terminal" evidence="10">
    <location>
        <begin position="1"/>
        <end position="192"/>
    </location>
</feature>
<dbReference type="PANTHER" id="PTHR12592:SF0">
    <property type="entry name" value="ATP-DEPENDENT (S)-NAD(P)H-HYDRATE DEHYDRATASE"/>
    <property type="match status" value="1"/>
</dbReference>
<dbReference type="GO" id="GO:0005524">
    <property type="term" value="F:ATP binding"/>
    <property type="evidence" value="ECO:0007669"/>
    <property type="project" value="UniProtKB-KW"/>
</dbReference>
<keyword evidence="6" id="KW-0456">Lyase</keyword>
<dbReference type="STRING" id="56216.A0A1A6GUF2"/>
<dbReference type="PROSITE" id="PS51383">
    <property type="entry name" value="YJEF_C_3"/>
    <property type="match status" value="1"/>
</dbReference>
<keyword evidence="2" id="KW-0547">Nucleotide-binding</keyword>
<dbReference type="CDD" id="cd01171">
    <property type="entry name" value="YXKO-related"/>
    <property type="match status" value="1"/>
</dbReference>
<evidence type="ECO:0000313" key="11">
    <source>
        <dbReference type="EMBL" id="OBS69801.1"/>
    </source>
</evidence>
<evidence type="ECO:0000256" key="5">
    <source>
        <dbReference type="ARBA" id="ARBA00023027"/>
    </source>
</evidence>
<comment type="caution">
    <text evidence="11">The sequence shown here is derived from an EMBL/GenBank/DDBJ whole genome shotgun (WGS) entry which is preliminary data.</text>
</comment>
<dbReference type="Proteomes" id="UP000092124">
    <property type="component" value="Unassembled WGS sequence"/>
</dbReference>
<evidence type="ECO:0000256" key="8">
    <source>
        <dbReference type="ARBA" id="ARBA00047472"/>
    </source>
</evidence>
<dbReference type="PANTHER" id="PTHR12592">
    <property type="entry name" value="ATP-DEPENDENT (S)-NAD(P)H-HYDRATE DEHYDRATASE FAMILY MEMBER"/>
    <property type="match status" value="1"/>
</dbReference>
<evidence type="ECO:0000256" key="3">
    <source>
        <dbReference type="ARBA" id="ARBA00022840"/>
    </source>
</evidence>
<reference evidence="11 12" key="1">
    <citation type="submission" date="2016-06" db="EMBL/GenBank/DDBJ databases">
        <title>The Draft Genome Sequence and Annotation of the Desert Woodrat Neotoma lepida.</title>
        <authorList>
            <person name="Campbell M."/>
            <person name="Oakeson K.F."/>
            <person name="Yandell M."/>
            <person name="Halpert J.R."/>
            <person name="Dearing D."/>
        </authorList>
    </citation>
    <scope>NUCLEOTIDE SEQUENCE [LARGE SCALE GENOMIC DNA]</scope>
    <source>
        <strain evidence="11">417</strain>
        <tissue evidence="11">Liver</tissue>
    </source>
</reference>
<comment type="catalytic activity">
    <reaction evidence="9">
        <text>(6S)-NADHX + ATP = ADP + phosphate + NADH + H(+)</text>
        <dbReference type="Rhea" id="RHEA:19017"/>
        <dbReference type="ChEBI" id="CHEBI:15378"/>
        <dbReference type="ChEBI" id="CHEBI:30616"/>
        <dbReference type="ChEBI" id="CHEBI:43474"/>
        <dbReference type="ChEBI" id="CHEBI:57945"/>
        <dbReference type="ChEBI" id="CHEBI:64074"/>
        <dbReference type="ChEBI" id="CHEBI:456216"/>
        <dbReference type="EC" id="4.2.1.93"/>
    </reaction>
</comment>
<evidence type="ECO:0000256" key="7">
    <source>
        <dbReference type="ARBA" id="ARBA00029804"/>
    </source>
</evidence>
<dbReference type="EMBL" id="LZPO01066888">
    <property type="protein sequence ID" value="OBS69801.1"/>
    <property type="molecule type" value="Genomic_DNA"/>
</dbReference>
<proteinExistence type="predicted"/>
<dbReference type="AlphaFoldDB" id="A0A1A6GUF2"/>
<dbReference type="InterPro" id="IPR029056">
    <property type="entry name" value="Ribokinase-like"/>
</dbReference>
<keyword evidence="5" id="KW-0520">NAD</keyword>
<dbReference type="GO" id="GO:0110051">
    <property type="term" value="P:metabolite repair"/>
    <property type="evidence" value="ECO:0007669"/>
    <property type="project" value="TreeGrafter"/>
</dbReference>
<evidence type="ECO:0000256" key="1">
    <source>
        <dbReference type="ARBA" id="ARBA00013249"/>
    </source>
</evidence>
<feature type="non-terminal residue" evidence="11">
    <location>
        <position position="192"/>
    </location>
</feature>
<dbReference type="OrthoDB" id="8110916at2759"/>
<comment type="catalytic activity">
    <reaction evidence="8">
        <text>(6S)-NADPHX + ATP = ADP + phosphate + NADPH + H(+)</text>
        <dbReference type="Rhea" id="RHEA:32231"/>
        <dbReference type="ChEBI" id="CHEBI:15378"/>
        <dbReference type="ChEBI" id="CHEBI:30616"/>
        <dbReference type="ChEBI" id="CHEBI:43474"/>
        <dbReference type="ChEBI" id="CHEBI:57783"/>
        <dbReference type="ChEBI" id="CHEBI:64076"/>
        <dbReference type="ChEBI" id="CHEBI:456216"/>
        <dbReference type="EC" id="4.2.1.93"/>
    </reaction>
</comment>
<organism evidence="11 12">
    <name type="scientific">Neotoma lepida</name>
    <name type="common">Desert woodrat</name>
    <dbReference type="NCBI Taxonomy" id="56216"/>
    <lineage>
        <taxon>Eukaryota</taxon>
        <taxon>Metazoa</taxon>
        <taxon>Chordata</taxon>
        <taxon>Craniata</taxon>
        <taxon>Vertebrata</taxon>
        <taxon>Euteleostomi</taxon>
        <taxon>Mammalia</taxon>
        <taxon>Eutheria</taxon>
        <taxon>Euarchontoglires</taxon>
        <taxon>Glires</taxon>
        <taxon>Rodentia</taxon>
        <taxon>Myomorpha</taxon>
        <taxon>Muroidea</taxon>
        <taxon>Cricetidae</taxon>
        <taxon>Neotominae</taxon>
        <taxon>Neotoma</taxon>
    </lineage>
</organism>
<dbReference type="GO" id="GO:0047453">
    <property type="term" value="F:ATP-dependent NAD(P)H-hydrate dehydratase activity"/>
    <property type="evidence" value="ECO:0007669"/>
    <property type="project" value="UniProtKB-EC"/>
</dbReference>
<dbReference type="Pfam" id="PF01256">
    <property type="entry name" value="Carb_kinase"/>
    <property type="match status" value="1"/>
</dbReference>
<evidence type="ECO:0000256" key="6">
    <source>
        <dbReference type="ARBA" id="ARBA00023239"/>
    </source>
</evidence>
<dbReference type="InterPro" id="IPR000631">
    <property type="entry name" value="CARKD"/>
</dbReference>
<gene>
    <name evidence="11" type="ORF">A6R68_01658</name>
</gene>
<evidence type="ECO:0000313" key="12">
    <source>
        <dbReference type="Proteomes" id="UP000092124"/>
    </source>
</evidence>
<dbReference type="EC" id="4.2.1.93" evidence="1"/>
<dbReference type="Gene3D" id="3.40.1190.20">
    <property type="match status" value="1"/>
</dbReference>
<dbReference type="SUPFAM" id="SSF53613">
    <property type="entry name" value="Ribokinase-like"/>
    <property type="match status" value="1"/>
</dbReference>
<evidence type="ECO:0000259" key="10">
    <source>
        <dbReference type="PROSITE" id="PS51383"/>
    </source>
</evidence>